<feature type="region of interest" description="Disordered" evidence="8">
    <location>
        <begin position="269"/>
        <end position="347"/>
    </location>
</feature>
<keyword evidence="3" id="KW-0808">Transferase</keyword>
<evidence type="ECO:0000256" key="1">
    <source>
        <dbReference type="ARBA" id="ARBA00010886"/>
    </source>
</evidence>
<dbReference type="Pfam" id="PF00069">
    <property type="entry name" value="Pkinase"/>
    <property type="match status" value="1"/>
</dbReference>
<evidence type="ECO:0000256" key="8">
    <source>
        <dbReference type="SAM" id="MobiDB-lite"/>
    </source>
</evidence>
<evidence type="ECO:0000256" key="2">
    <source>
        <dbReference type="ARBA" id="ARBA00012513"/>
    </source>
</evidence>
<dbReference type="PROSITE" id="PS00107">
    <property type="entry name" value="PROTEIN_KINASE_ATP"/>
    <property type="match status" value="1"/>
</dbReference>
<feature type="compositionally biased region" description="Polar residues" evidence="8">
    <location>
        <begin position="379"/>
        <end position="397"/>
    </location>
</feature>
<dbReference type="SMART" id="SM00220">
    <property type="entry name" value="S_TKc"/>
    <property type="match status" value="1"/>
</dbReference>
<dbReference type="SMART" id="SM00320">
    <property type="entry name" value="WD40"/>
    <property type="match status" value="5"/>
</dbReference>
<keyword evidence="4 7" id="KW-0547">Nucleotide-binding</keyword>
<accession>A0ABP8QSW5</accession>
<evidence type="ECO:0000256" key="3">
    <source>
        <dbReference type="ARBA" id="ARBA00022679"/>
    </source>
</evidence>
<gene>
    <name evidence="10" type="ORF">GCM10023191_072140</name>
</gene>
<dbReference type="CDD" id="cd14014">
    <property type="entry name" value="STKc_PknB_like"/>
    <property type="match status" value="1"/>
</dbReference>
<dbReference type="PROSITE" id="PS00108">
    <property type="entry name" value="PROTEIN_KINASE_ST"/>
    <property type="match status" value="1"/>
</dbReference>
<sequence length="709" mass="75598">MGGVMDEGRQLINGRYRLIEVIGQGGMGTVWRGHDEMLDREVAIKEVTLPPGLDDDERAELSTLALQEARATARLSHPGIITIFDVIDDDGVPIIVMELLPGRSLADILKEEVRLPYRRVAEIGRAALEALREAHAAGVVHRDLKPANILISDRRIVITDFGVAQRVGERTDEPGDVTGTPAFMAPEQAENAAASPAADLWALGATLFNATEGRPPYEGPDYATVLLTLLTQDPPAPVRAGPLAPVITGLLRRDPERRPSAEQVAEQFAEILRDEPGGATTKATTAERPAIVPAVTEKPTAPSPPETTGPADPVEDSPVRRVPHPDPDRDRWVPPAPATPHRPRPPVTKAGRVRVLAITTLAILGVTVLYVGIHTASVGSPASAHSATPSILLSESPPSVPGAQPDDPEGFDQTAFSPDGDVVAFGGDSGVLRLYDTATQKLRRSWKIDGEIERLAFSPDGRTVAAALDSGSVDTWNLATRKKHEFSRLDDVVDELGYSSDGRTLTAVGAAGHVAIWSVRTGKRVSSTIPPTCLGMALSSNGYDVACGYDYGEDGDNGIRIWNAKENKQRTSWPGAEPDGMAFSPDGRTIVFPGAHDNGLELWDIASHTKTIQLHSFSVAPDSGLAFSPDGRALAVASFDSGASDDSSPSDDTVEIWEIPGANKATTLRLIDRPKTLALSHDGSMLAVAEGHGMLWNVRSHEQLASWTG</sequence>
<evidence type="ECO:0000256" key="7">
    <source>
        <dbReference type="PROSITE-ProRule" id="PRU10141"/>
    </source>
</evidence>
<dbReference type="Gene3D" id="3.30.200.20">
    <property type="entry name" value="Phosphorylase Kinase, domain 1"/>
    <property type="match status" value="1"/>
</dbReference>
<protein>
    <recommendedName>
        <fullName evidence="2">non-specific serine/threonine protein kinase</fullName>
        <ecNumber evidence="2">2.7.11.1</ecNumber>
    </recommendedName>
</protein>
<dbReference type="InterPro" id="IPR001680">
    <property type="entry name" value="WD40_rpt"/>
</dbReference>
<name>A0ABP8QSW5_9ACTN</name>
<comment type="similarity">
    <text evidence="1">Belongs to the protein kinase superfamily. NEK Ser/Thr protein kinase family. NIMA subfamily.</text>
</comment>
<keyword evidence="5" id="KW-0418">Kinase</keyword>
<dbReference type="InterPro" id="IPR008271">
    <property type="entry name" value="Ser/Thr_kinase_AS"/>
</dbReference>
<organism evidence="10 11">
    <name type="scientific">Actinoallomurus oryzae</name>
    <dbReference type="NCBI Taxonomy" id="502180"/>
    <lineage>
        <taxon>Bacteria</taxon>
        <taxon>Bacillati</taxon>
        <taxon>Actinomycetota</taxon>
        <taxon>Actinomycetes</taxon>
        <taxon>Streptosporangiales</taxon>
        <taxon>Thermomonosporaceae</taxon>
        <taxon>Actinoallomurus</taxon>
    </lineage>
</organism>
<comment type="caution">
    <text evidence="10">The sequence shown here is derived from an EMBL/GenBank/DDBJ whole genome shotgun (WGS) entry which is preliminary data.</text>
</comment>
<evidence type="ECO:0000256" key="4">
    <source>
        <dbReference type="ARBA" id="ARBA00022741"/>
    </source>
</evidence>
<dbReference type="Gene3D" id="2.130.10.10">
    <property type="entry name" value="YVTN repeat-like/Quinoprotein amine dehydrogenase"/>
    <property type="match status" value="2"/>
</dbReference>
<dbReference type="PROSITE" id="PS50011">
    <property type="entry name" value="PROTEIN_KINASE_DOM"/>
    <property type="match status" value="1"/>
</dbReference>
<dbReference type="InterPro" id="IPR000719">
    <property type="entry name" value="Prot_kinase_dom"/>
</dbReference>
<dbReference type="SUPFAM" id="SSF82171">
    <property type="entry name" value="DPP6 N-terminal domain-like"/>
    <property type="match status" value="1"/>
</dbReference>
<dbReference type="InterPro" id="IPR017441">
    <property type="entry name" value="Protein_kinase_ATP_BS"/>
</dbReference>
<evidence type="ECO:0000313" key="10">
    <source>
        <dbReference type="EMBL" id="GAA4510048.1"/>
    </source>
</evidence>
<dbReference type="InterPro" id="IPR011009">
    <property type="entry name" value="Kinase-like_dom_sf"/>
</dbReference>
<evidence type="ECO:0000256" key="6">
    <source>
        <dbReference type="ARBA" id="ARBA00022840"/>
    </source>
</evidence>
<dbReference type="Gene3D" id="1.10.510.10">
    <property type="entry name" value="Transferase(Phosphotransferase) domain 1"/>
    <property type="match status" value="1"/>
</dbReference>
<keyword evidence="6 7" id="KW-0067">ATP-binding</keyword>
<dbReference type="PANTHER" id="PTHR43671:SF13">
    <property type="entry name" value="SERINE_THREONINE-PROTEIN KINASE NEK2"/>
    <property type="match status" value="1"/>
</dbReference>
<proteinExistence type="inferred from homology"/>
<feature type="binding site" evidence="7">
    <location>
        <position position="45"/>
    </location>
    <ligand>
        <name>ATP</name>
        <dbReference type="ChEBI" id="CHEBI:30616"/>
    </ligand>
</feature>
<evidence type="ECO:0000313" key="11">
    <source>
        <dbReference type="Proteomes" id="UP001500503"/>
    </source>
</evidence>
<reference evidence="11" key="1">
    <citation type="journal article" date="2019" name="Int. J. Syst. Evol. Microbiol.">
        <title>The Global Catalogue of Microorganisms (GCM) 10K type strain sequencing project: providing services to taxonomists for standard genome sequencing and annotation.</title>
        <authorList>
            <consortium name="The Broad Institute Genomics Platform"/>
            <consortium name="The Broad Institute Genome Sequencing Center for Infectious Disease"/>
            <person name="Wu L."/>
            <person name="Ma J."/>
        </authorList>
    </citation>
    <scope>NUCLEOTIDE SEQUENCE [LARGE SCALE GENOMIC DNA]</scope>
    <source>
        <strain evidence="11">JCM 17933</strain>
    </source>
</reference>
<dbReference type="EC" id="2.7.11.1" evidence="2"/>
<dbReference type="EMBL" id="BAABHF010000045">
    <property type="protein sequence ID" value="GAA4510048.1"/>
    <property type="molecule type" value="Genomic_DNA"/>
</dbReference>
<keyword evidence="11" id="KW-1185">Reference proteome</keyword>
<dbReference type="PANTHER" id="PTHR43671">
    <property type="entry name" value="SERINE/THREONINE-PROTEIN KINASE NEK"/>
    <property type="match status" value="1"/>
</dbReference>
<feature type="domain" description="Protein kinase" evidence="9">
    <location>
        <begin position="16"/>
        <end position="272"/>
    </location>
</feature>
<feature type="compositionally biased region" description="Basic and acidic residues" evidence="8">
    <location>
        <begin position="317"/>
        <end position="332"/>
    </location>
</feature>
<dbReference type="InterPro" id="IPR015943">
    <property type="entry name" value="WD40/YVTN_repeat-like_dom_sf"/>
</dbReference>
<evidence type="ECO:0000256" key="5">
    <source>
        <dbReference type="ARBA" id="ARBA00022777"/>
    </source>
</evidence>
<feature type="region of interest" description="Disordered" evidence="8">
    <location>
        <begin position="379"/>
        <end position="418"/>
    </location>
</feature>
<dbReference type="InterPro" id="IPR050660">
    <property type="entry name" value="NEK_Ser/Thr_kinase"/>
</dbReference>
<dbReference type="SUPFAM" id="SSF56112">
    <property type="entry name" value="Protein kinase-like (PK-like)"/>
    <property type="match status" value="1"/>
</dbReference>
<dbReference type="Proteomes" id="UP001500503">
    <property type="component" value="Unassembled WGS sequence"/>
</dbReference>
<evidence type="ECO:0000259" key="9">
    <source>
        <dbReference type="PROSITE" id="PS50011"/>
    </source>
</evidence>